<proteinExistence type="inferred from homology"/>
<feature type="region of interest" description="Disordered" evidence="6">
    <location>
        <begin position="1069"/>
        <end position="1097"/>
    </location>
</feature>
<dbReference type="EMBL" id="JANBPY010000017">
    <property type="protein sequence ID" value="KAJ1969863.1"/>
    <property type="molecule type" value="Genomic_DNA"/>
</dbReference>
<evidence type="ECO:0000256" key="1">
    <source>
        <dbReference type="ARBA" id="ARBA00004123"/>
    </source>
</evidence>
<feature type="domain" description="THO complex subunit 2 N-terminal" evidence="9">
    <location>
        <begin position="613"/>
        <end position="743"/>
    </location>
</feature>
<dbReference type="Proteomes" id="UP001150925">
    <property type="component" value="Unassembled WGS sequence"/>
</dbReference>
<feature type="compositionally biased region" description="Basic residues" evidence="6">
    <location>
        <begin position="2019"/>
        <end position="2029"/>
    </location>
</feature>
<dbReference type="Pfam" id="PF11262">
    <property type="entry name" value="Tho2"/>
    <property type="match status" value="1"/>
</dbReference>
<dbReference type="PANTHER" id="PTHR21597:SF0">
    <property type="entry name" value="THO COMPLEX SUBUNIT 2"/>
    <property type="match status" value="1"/>
</dbReference>
<feature type="domain" description="THO complex subunitTHOC2 N-terminal" evidence="8">
    <location>
        <begin position="747"/>
        <end position="821"/>
    </location>
</feature>
<feature type="compositionally biased region" description="Acidic residues" evidence="6">
    <location>
        <begin position="1486"/>
        <end position="1500"/>
    </location>
</feature>
<feature type="compositionally biased region" description="Polar residues" evidence="6">
    <location>
        <begin position="1835"/>
        <end position="1849"/>
    </location>
</feature>
<feature type="compositionally biased region" description="Basic and acidic residues" evidence="6">
    <location>
        <begin position="1730"/>
        <end position="1746"/>
    </location>
</feature>
<feature type="compositionally biased region" description="Basic and acidic residues" evidence="6">
    <location>
        <begin position="1782"/>
        <end position="1797"/>
    </location>
</feature>
<feature type="coiled-coil region" evidence="5">
    <location>
        <begin position="1182"/>
        <end position="1209"/>
    </location>
</feature>
<feature type="region of interest" description="Disordered" evidence="6">
    <location>
        <begin position="414"/>
        <end position="434"/>
    </location>
</feature>
<evidence type="ECO:0000256" key="6">
    <source>
        <dbReference type="SAM" id="MobiDB-lite"/>
    </source>
</evidence>
<feature type="compositionally biased region" description="Polar residues" evidence="6">
    <location>
        <begin position="1069"/>
        <end position="1081"/>
    </location>
</feature>
<dbReference type="GO" id="GO:0000445">
    <property type="term" value="C:THO complex part of transcription export complex"/>
    <property type="evidence" value="ECO:0007669"/>
    <property type="project" value="TreeGrafter"/>
</dbReference>
<evidence type="ECO:0000256" key="3">
    <source>
        <dbReference type="ARBA" id="ARBA00019596"/>
    </source>
</evidence>
<feature type="compositionally biased region" description="Polar residues" evidence="6">
    <location>
        <begin position="1554"/>
        <end position="1563"/>
    </location>
</feature>
<feature type="compositionally biased region" description="Polar residues" evidence="6">
    <location>
        <begin position="1935"/>
        <end position="1949"/>
    </location>
</feature>
<feature type="region of interest" description="Disordered" evidence="6">
    <location>
        <begin position="116"/>
        <end position="138"/>
    </location>
</feature>
<dbReference type="PANTHER" id="PTHR21597">
    <property type="entry name" value="THO2 PROTEIN"/>
    <property type="match status" value="1"/>
</dbReference>
<dbReference type="GO" id="GO:0006406">
    <property type="term" value="P:mRNA export from nucleus"/>
    <property type="evidence" value="ECO:0007669"/>
    <property type="project" value="InterPro"/>
</dbReference>
<reference evidence="10" key="1">
    <citation type="submission" date="2022-07" db="EMBL/GenBank/DDBJ databases">
        <title>Phylogenomic reconstructions and comparative analyses of Kickxellomycotina fungi.</title>
        <authorList>
            <person name="Reynolds N.K."/>
            <person name="Stajich J.E."/>
            <person name="Barry K."/>
            <person name="Grigoriev I.V."/>
            <person name="Crous P."/>
            <person name="Smith M.E."/>
        </authorList>
    </citation>
    <scope>NUCLEOTIDE SEQUENCE</scope>
    <source>
        <strain evidence="10">RSA 1196</strain>
    </source>
</reference>
<feature type="region of interest" description="Disordered" evidence="6">
    <location>
        <begin position="1472"/>
        <end position="2029"/>
    </location>
</feature>
<feature type="compositionally biased region" description="Polar residues" evidence="6">
    <location>
        <begin position="416"/>
        <end position="429"/>
    </location>
</feature>
<dbReference type="OrthoDB" id="29024at2759"/>
<dbReference type="InterPro" id="IPR032302">
    <property type="entry name" value="THOC2_N"/>
</dbReference>
<evidence type="ECO:0000259" key="7">
    <source>
        <dbReference type="Pfam" id="PF11262"/>
    </source>
</evidence>
<feature type="compositionally biased region" description="Polar residues" evidence="6">
    <location>
        <begin position="1959"/>
        <end position="1968"/>
    </location>
</feature>
<feature type="compositionally biased region" description="Basic and acidic residues" evidence="6">
    <location>
        <begin position="1977"/>
        <end position="2011"/>
    </location>
</feature>
<feature type="compositionally biased region" description="Basic and acidic residues" evidence="6">
    <location>
        <begin position="1606"/>
        <end position="1654"/>
    </location>
</feature>
<evidence type="ECO:0000313" key="11">
    <source>
        <dbReference type="Proteomes" id="UP001150925"/>
    </source>
</evidence>
<dbReference type="Pfam" id="PF11732">
    <property type="entry name" value="Thoc2"/>
    <property type="match status" value="1"/>
</dbReference>
<keyword evidence="5" id="KW-0175">Coiled coil</keyword>
<comment type="caution">
    <text evidence="10">The sequence shown here is derived from an EMBL/GenBank/DDBJ whole genome shotgun (WGS) entry which is preliminary data.</text>
</comment>
<dbReference type="Pfam" id="PF16134">
    <property type="entry name" value="THOC2_N"/>
    <property type="match status" value="2"/>
</dbReference>
<feature type="compositionally biased region" description="Basic and acidic residues" evidence="6">
    <location>
        <begin position="1472"/>
        <end position="1484"/>
    </location>
</feature>
<feature type="compositionally biased region" description="Low complexity" evidence="6">
    <location>
        <begin position="1082"/>
        <end position="1097"/>
    </location>
</feature>
<feature type="compositionally biased region" description="Basic and acidic residues" evidence="6">
    <location>
        <begin position="1850"/>
        <end position="1934"/>
    </location>
</feature>
<dbReference type="InterPro" id="IPR040007">
    <property type="entry name" value="Tho2"/>
</dbReference>
<feature type="compositionally biased region" description="Basic and acidic residues" evidence="6">
    <location>
        <begin position="1566"/>
        <end position="1597"/>
    </location>
</feature>
<protein>
    <recommendedName>
        <fullName evidence="3">THO complex subunit 2</fullName>
    </recommendedName>
</protein>
<dbReference type="GO" id="GO:0003729">
    <property type="term" value="F:mRNA binding"/>
    <property type="evidence" value="ECO:0007669"/>
    <property type="project" value="TreeGrafter"/>
</dbReference>
<dbReference type="InterPro" id="IPR021726">
    <property type="entry name" value="THO_THOC2_N"/>
</dbReference>
<dbReference type="GO" id="GO:0006397">
    <property type="term" value="P:mRNA processing"/>
    <property type="evidence" value="ECO:0007669"/>
    <property type="project" value="InterPro"/>
</dbReference>
<keyword evidence="4" id="KW-0539">Nucleus</keyword>
<evidence type="ECO:0000256" key="5">
    <source>
        <dbReference type="SAM" id="Coils"/>
    </source>
</evidence>
<keyword evidence="11" id="KW-1185">Reference proteome</keyword>
<name>A0A9W8B1I8_9FUNG</name>
<dbReference type="InterPro" id="IPR021418">
    <property type="entry name" value="THO_THOC2_C"/>
</dbReference>
<gene>
    <name evidence="10" type="primary">RLR1</name>
    <name evidence="10" type="ORF">IWQ62_000340</name>
</gene>
<evidence type="ECO:0000256" key="2">
    <source>
        <dbReference type="ARBA" id="ARBA00007857"/>
    </source>
</evidence>
<sequence>MDATTTVYQVIADCCVHKSKSATDTLTVIRQWVNNTEENASPIEAEAELDGVAPPSQSPDVTPVSPLLSLEDIVDIFWLVYAQLKEYPFPKPVDVPAPTAPTDSVQVPGISALPSTPPGLHLATSSPHPEPSEPAPSPLQSRYDRFFDLVRQFRESDIGQKIPTSLLKERWEPELLEAVKVIPSATLFSKKSIRINTTRLYRQFKFNLLREESEGFSKLIVFVTHAMETVTIDTPQDTLHTVASELLDRIQTTMGYFSLDFNRTVDLLLDLFISHVETQYPFFLEVLRQLSLLAPSSKASPPMSPEEPFHLDRADLPEILAQGSTRLAQLLGFKFQMYQSVTELLDTPRSLYMVAALLLRHRFVNLGDLYPYLSPDDTQAAEEYDQYRKRLADQAEKSGLSLLASMPSLDELESGHQLSTTSAANATSKDTQEKYPLSQQKAGLLVALLHIGELPLTLIFLRRFPHLPACHPEVADGIIRCLHVMIDPLWQEVHASRTHPRLAHAYAMDVQCQLTSTASESTTTLPKGSDTGSDLRITPKPTGYTKDPQKQASVDHRWQYFFRDWKAHIPLYSDSVVSDQTRDDQSAEAALLSELPLNHSDNNLEDPFLRFVWPWLKFLGRSLSRDTVLFAKLCRIGRHRVAQDMPNPACTTTSHSRSQDWMQCIRLFFIPAFSLVYNNVGLTNDLWALLSLYPYTKRYGVYGEWRSITYSKYPELGPVKSKVAKEARSALRRMGTSNVRLMGHMFCKYVHANPTLVFSIALDQVQSYDNMIFTLVEVLRYLTPLGYDVLTFTMLDAISNPKKPRLKPDRTNLAHWLKSMALFSATAMRRFSMLNLSAYLQFIVRQLRRGHLTDLTLLEEIIGRLAGVEPVPASASRQQLLKLSGGPLLIAEALAPLAAATQQKFYLRPTLRSTQRLLHALCQPLRESTSTENIETVATPLTPEEQEKMSWEVVPTLVASFAVTLAQQRCVSVFLNTNSWLSTKLLSNMYDQCHESLQQYTDLLQVHLPIDQYIRFIPSWYQLCREYGIEPAVAWRFVRPVLKHLSKSMPDPAAKKNGGTAAATISRAETPTLASSDSPLPTGTANATDATVADGTADGELPLTTEVMETDPGEGASAEITLETPEYTWRDLSNLDNVWPPYVKPMYEQCYEVLPQEVWKNITPQFYVTFWRLTLNDLQVPREQYNDVVSRYRQQAEEANRAKKESERDSLRASADQFGRELIQQTAHCNRTLKQAELESGHWFTHQGMSLVGSRSDVADTIIQYCLYPRIFYSPNDAVFCAKWIQLLHKWNTPSFYSLVMYDQLFIDITGIVFSRTEMEAHCYGEFLNTCLQRLTEWFLDESLFTKHTRGDGLHGFQKRWLPNSRLQPTAPVNPEDLLQYEDYRHVMLKWHVKLHHAFDHCLKSTDYIHRRNAILILTKIQEYFPLYRFIGMGLQDKVQQVYQEEKREDLKVLALGYRAVLKKNSTRWIRSAKDEPESDKPSDPVESEDGEMEEGEAKEDDGTTTVPSGASAQGQTAPGSSGNRTIGVTHSEPQPTTASRRTPPVAMADRGSTLKSSATAPNSPLRERIGDSGRRSATPLRRELTPREMPSKEGGDSKVSVPSRSDSRESSQRYAERDKERERDRGRDRDRERGRGRDSGRDRKSDKERDRYHASQRGQEPFTSGRDRGDRREFSQESRHSNHRDQREKERSRLASPKTEPSSPTANNRREPRNGRRSRRSPVGNRTPTETRSDEKPTERPKRLLAEVSTNGKERGESAVRSSTAVDSGRGNGDANSQVENKSKSTREDAATERSGVKRQRTKEDLEEERPARRESGIGLARSGSLDRTKSDPTKSSVNQGDTSTSDRTINDKADSTRDGTRQKSGSDRNRRGEENREHDTTRTAGRPRDRGGRKTDRDDVTRSGGSDRKRRFDSGDDSHREEKRTRAVHDSSRVQSSSQTATSGADKSTSRNDRASQRQFSITGSAGSKGSGGNDRSRDDHGRQKGRSGGDGDRDDRQDSRRQRQKGGDDQGDQQSHHRSRRNRNYR</sequence>
<feature type="domain" description="THO complex subunit 2 N-terminal" evidence="9">
    <location>
        <begin position="160"/>
        <end position="573"/>
    </location>
</feature>
<comment type="similarity">
    <text evidence="2">Belongs to the THOC2 family.</text>
</comment>
<evidence type="ECO:0000313" key="10">
    <source>
        <dbReference type="EMBL" id="KAJ1969863.1"/>
    </source>
</evidence>
<evidence type="ECO:0000259" key="8">
    <source>
        <dbReference type="Pfam" id="PF11732"/>
    </source>
</evidence>
<evidence type="ECO:0000259" key="9">
    <source>
        <dbReference type="Pfam" id="PF16134"/>
    </source>
</evidence>
<feature type="domain" description="THO complex subunitTHOC2 C-terminal" evidence="7">
    <location>
        <begin position="1159"/>
        <end position="1460"/>
    </location>
</feature>
<evidence type="ECO:0000256" key="4">
    <source>
        <dbReference type="ARBA" id="ARBA00023242"/>
    </source>
</evidence>
<feature type="compositionally biased region" description="Pro residues" evidence="6">
    <location>
        <begin position="128"/>
        <end position="137"/>
    </location>
</feature>
<feature type="compositionally biased region" description="Basic and acidic residues" evidence="6">
    <location>
        <begin position="1666"/>
        <end position="1694"/>
    </location>
</feature>
<feature type="compositionally biased region" description="Polar residues" evidence="6">
    <location>
        <begin position="1504"/>
        <end position="1541"/>
    </location>
</feature>
<feature type="region of interest" description="Disordered" evidence="6">
    <location>
        <begin position="517"/>
        <end position="551"/>
    </location>
</feature>
<organism evidence="10 11">
    <name type="scientific">Dispira parvispora</name>
    <dbReference type="NCBI Taxonomy" id="1520584"/>
    <lineage>
        <taxon>Eukaryota</taxon>
        <taxon>Fungi</taxon>
        <taxon>Fungi incertae sedis</taxon>
        <taxon>Zoopagomycota</taxon>
        <taxon>Kickxellomycotina</taxon>
        <taxon>Dimargaritomycetes</taxon>
        <taxon>Dimargaritales</taxon>
        <taxon>Dimargaritaceae</taxon>
        <taxon>Dispira</taxon>
    </lineage>
</organism>
<comment type="subcellular location">
    <subcellularLocation>
        <location evidence="1">Nucleus</location>
    </subcellularLocation>
</comment>
<accession>A0A9W8B1I8</accession>